<dbReference type="InterPro" id="IPR016032">
    <property type="entry name" value="Sig_transdc_resp-reg_C-effctor"/>
</dbReference>
<dbReference type="GO" id="GO:0005829">
    <property type="term" value="C:cytosol"/>
    <property type="evidence" value="ECO:0007669"/>
    <property type="project" value="TreeGrafter"/>
</dbReference>
<feature type="domain" description="OmpR/PhoB-type" evidence="9">
    <location>
        <begin position="232"/>
        <end position="332"/>
    </location>
</feature>
<protein>
    <submittedName>
        <fullName evidence="10">Response regulator receiver domain-containing protein</fullName>
    </submittedName>
</protein>
<dbReference type="InterPro" id="IPR011006">
    <property type="entry name" value="CheY-like_superfamily"/>
</dbReference>
<evidence type="ECO:0000313" key="11">
    <source>
        <dbReference type="Proteomes" id="UP000295444"/>
    </source>
</evidence>
<dbReference type="SUPFAM" id="SSF46894">
    <property type="entry name" value="C-terminal effector domain of the bipartite response regulators"/>
    <property type="match status" value="1"/>
</dbReference>
<dbReference type="PROSITE" id="PS50110">
    <property type="entry name" value="RESPONSE_REGULATORY"/>
    <property type="match status" value="1"/>
</dbReference>
<evidence type="ECO:0000256" key="7">
    <source>
        <dbReference type="SAM" id="MobiDB-lite"/>
    </source>
</evidence>
<dbReference type="AlphaFoldDB" id="A0A4R6RUH9"/>
<dbReference type="EMBL" id="SNXZ01000010">
    <property type="protein sequence ID" value="TDP90573.1"/>
    <property type="molecule type" value="Genomic_DNA"/>
</dbReference>
<feature type="DNA-binding region" description="OmpR/PhoB-type" evidence="6">
    <location>
        <begin position="232"/>
        <end position="332"/>
    </location>
</feature>
<organism evidence="10 11">
    <name type="scientific">Labedaea rhizosphaerae</name>
    <dbReference type="NCBI Taxonomy" id="598644"/>
    <lineage>
        <taxon>Bacteria</taxon>
        <taxon>Bacillati</taxon>
        <taxon>Actinomycetota</taxon>
        <taxon>Actinomycetes</taxon>
        <taxon>Pseudonocardiales</taxon>
        <taxon>Pseudonocardiaceae</taxon>
        <taxon>Labedaea</taxon>
    </lineage>
</organism>
<dbReference type="SMART" id="SM00448">
    <property type="entry name" value="REC"/>
    <property type="match status" value="1"/>
</dbReference>
<proteinExistence type="predicted"/>
<keyword evidence="2" id="KW-0805">Transcription regulation</keyword>
<dbReference type="GO" id="GO:0000976">
    <property type="term" value="F:transcription cis-regulatory region binding"/>
    <property type="evidence" value="ECO:0007669"/>
    <property type="project" value="TreeGrafter"/>
</dbReference>
<gene>
    <name evidence="10" type="ORF">EV186_110114</name>
</gene>
<keyword evidence="4" id="KW-0804">Transcription</keyword>
<dbReference type="PROSITE" id="PS51755">
    <property type="entry name" value="OMPR_PHOB"/>
    <property type="match status" value="1"/>
</dbReference>
<dbReference type="PANTHER" id="PTHR48111">
    <property type="entry name" value="REGULATOR OF RPOS"/>
    <property type="match status" value="1"/>
</dbReference>
<dbReference type="SMART" id="SM00862">
    <property type="entry name" value="Trans_reg_C"/>
    <property type="match status" value="1"/>
</dbReference>
<dbReference type="Gene3D" id="1.10.10.10">
    <property type="entry name" value="Winged helix-like DNA-binding domain superfamily/Winged helix DNA-binding domain"/>
    <property type="match status" value="1"/>
</dbReference>
<comment type="caution">
    <text evidence="10">The sequence shown here is derived from an EMBL/GenBank/DDBJ whole genome shotgun (WGS) entry which is preliminary data.</text>
</comment>
<accession>A0A4R6RUH9</accession>
<keyword evidence="11" id="KW-1185">Reference proteome</keyword>
<dbReference type="GO" id="GO:0006355">
    <property type="term" value="P:regulation of DNA-templated transcription"/>
    <property type="evidence" value="ECO:0007669"/>
    <property type="project" value="InterPro"/>
</dbReference>
<dbReference type="Gene3D" id="3.40.50.2300">
    <property type="match status" value="1"/>
</dbReference>
<evidence type="ECO:0000256" key="4">
    <source>
        <dbReference type="ARBA" id="ARBA00023163"/>
    </source>
</evidence>
<feature type="domain" description="Response regulatory" evidence="8">
    <location>
        <begin position="18"/>
        <end position="127"/>
    </location>
</feature>
<dbReference type="InterPro" id="IPR001867">
    <property type="entry name" value="OmpR/PhoB-type_DNA-bd"/>
</dbReference>
<dbReference type="CDD" id="cd00383">
    <property type="entry name" value="trans_reg_C"/>
    <property type="match status" value="1"/>
</dbReference>
<evidence type="ECO:0000259" key="8">
    <source>
        <dbReference type="PROSITE" id="PS50110"/>
    </source>
</evidence>
<reference evidence="10 11" key="1">
    <citation type="submission" date="2019-03" db="EMBL/GenBank/DDBJ databases">
        <title>Genomic Encyclopedia of Type Strains, Phase IV (KMG-IV): sequencing the most valuable type-strain genomes for metagenomic binning, comparative biology and taxonomic classification.</title>
        <authorList>
            <person name="Goeker M."/>
        </authorList>
    </citation>
    <scope>NUCLEOTIDE SEQUENCE [LARGE SCALE GENOMIC DNA]</scope>
    <source>
        <strain evidence="10 11">DSM 45361</strain>
    </source>
</reference>
<keyword evidence="3 6" id="KW-0238">DNA-binding</keyword>
<dbReference type="Pfam" id="PF00072">
    <property type="entry name" value="Response_reg"/>
    <property type="match status" value="1"/>
</dbReference>
<dbReference type="InterPro" id="IPR039420">
    <property type="entry name" value="WalR-like"/>
</dbReference>
<feature type="modified residue" description="4-aspartylphosphate" evidence="5">
    <location>
        <position position="65"/>
    </location>
</feature>
<evidence type="ECO:0000256" key="1">
    <source>
        <dbReference type="ARBA" id="ARBA00022553"/>
    </source>
</evidence>
<dbReference type="InterPro" id="IPR036388">
    <property type="entry name" value="WH-like_DNA-bd_sf"/>
</dbReference>
<feature type="region of interest" description="Disordered" evidence="7">
    <location>
        <begin position="137"/>
        <end position="233"/>
    </location>
</feature>
<evidence type="ECO:0000256" key="2">
    <source>
        <dbReference type="ARBA" id="ARBA00023015"/>
    </source>
</evidence>
<dbReference type="GO" id="GO:0000156">
    <property type="term" value="F:phosphorelay response regulator activity"/>
    <property type="evidence" value="ECO:0007669"/>
    <property type="project" value="TreeGrafter"/>
</dbReference>
<dbReference type="Pfam" id="PF00486">
    <property type="entry name" value="Trans_reg_C"/>
    <property type="match status" value="1"/>
</dbReference>
<dbReference type="PANTHER" id="PTHR48111:SF4">
    <property type="entry name" value="DNA-BINDING DUAL TRANSCRIPTIONAL REGULATOR OMPR"/>
    <property type="match status" value="1"/>
</dbReference>
<dbReference type="SUPFAM" id="SSF52172">
    <property type="entry name" value="CheY-like"/>
    <property type="match status" value="1"/>
</dbReference>
<evidence type="ECO:0000256" key="3">
    <source>
        <dbReference type="ARBA" id="ARBA00023125"/>
    </source>
</evidence>
<evidence type="ECO:0000256" key="5">
    <source>
        <dbReference type="PROSITE-ProRule" id="PRU00169"/>
    </source>
</evidence>
<dbReference type="InterPro" id="IPR001789">
    <property type="entry name" value="Sig_transdc_resp-reg_receiver"/>
</dbReference>
<sequence>MEMRTSSSATATIARPLRVLIVESQSDDATALARSLARYGHETFTVGSGATAIETYVDAELILLDLELPDIDGLEVCARIRAASDTPIIAFTGGQLDRVLGLQAGADDCLDKPYGFRELLARIDAVMRRSRIGVVGRSALPGTGASTAPRNGAGGAGPARPLPNGSHDHGPNASAAKPGVDEHVLRHGLPGPRESVESWHGPMPPARKHPEPTGDPAGDAGVARNGANGPKEGTLTIGSLTIDTAFRQVRVRGKTVELTRKEFDLLHYLATNSDTVITRRRLMAEVWGDQSPHAASAQASRTIDTHVSSLRGKLGEGGWIRTVRGVGFRFDNGR</sequence>
<keyword evidence="1 5" id="KW-0597">Phosphoprotein</keyword>
<name>A0A4R6RUH9_LABRH</name>
<dbReference type="Proteomes" id="UP000295444">
    <property type="component" value="Unassembled WGS sequence"/>
</dbReference>
<evidence type="ECO:0000313" key="10">
    <source>
        <dbReference type="EMBL" id="TDP90573.1"/>
    </source>
</evidence>
<dbReference type="GO" id="GO:0032993">
    <property type="term" value="C:protein-DNA complex"/>
    <property type="evidence" value="ECO:0007669"/>
    <property type="project" value="TreeGrafter"/>
</dbReference>
<evidence type="ECO:0000256" key="6">
    <source>
        <dbReference type="PROSITE-ProRule" id="PRU01091"/>
    </source>
</evidence>
<evidence type="ECO:0000259" key="9">
    <source>
        <dbReference type="PROSITE" id="PS51755"/>
    </source>
</evidence>